<dbReference type="InterPro" id="IPR058053">
    <property type="entry name" value="RamC_C"/>
</dbReference>
<evidence type="ECO:0000313" key="2">
    <source>
        <dbReference type="EMBL" id="MBP2321635.1"/>
    </source>
</evidence>
<evidence type="ECO:0000259" key="1">
    <source>
        <dbReference type="PROSITE" id="PS50011"/>
    </source>
</evidence>
<dbReference type="PROSITE" id="PS50011">
    <property type="entry name" value="PROTEIN_KINASE_DOM"/>
    <property type="match status" value="1"/>
</dbReference>
<proteinExistence type="predicted"/>
<dbReference type="SMART" id="SM01260">
    <property type="entry name" value="LANC_like"/>
    <property type="match status" value="1"/>
</dbReference>
<dbReference type="SUPFAM" id="SSF56112">
    <property type="entry name" value="Protein kinase-like (PK-like)"/>
    <property type="match status" value="1"/>
</dbReference>
<comment type="caution">
    <text evidence="2">The sequence shown here is derived from an EMBL/GenBank/DDBJ whole genome shotgun (WGS) entry which is preliminary data.</text>
</comment>
<dbReference type="InterPro" id="IPR057929">
    <property type="entry name" value="RamC_N"/>
</dbReference>
<keyword evidence="2" id="KW-0808">Transferase</keyword>
<protein>
    <submittedName>
        <fullName evidence="2">tRNA A-37 threonylcarbamoyl transferase component Bud32</fullName>
    </submittedName>
</protein>
<dbReference type="EMBL" id="JAGINW010000001">
    <property type="protein sequence ID" value="MBP2321635.1"/>
    <property type="molecule type" value="Genomic_DNA"/>
</dbReference>
<dbReference type="RefSeq" id="WP_245378219.1">
    <property type="nucleotide sequence ID" value="NZ_JAGINW010000001.1"/>
</dbReference>
<dbReference type="NCBIfam" id="NF038151">
    <property type="entry name" value="lanthi_synth_III"/>
    <property type="match status" value="1"/>
</dbReference>
<dbReference type="Pfam" id="PF25816">
    <property type="entry name" value="RamC_N"/>
    <property type="match status" value="1"/>
</dbReference>
<organism evidence="2 3">
    <name type="scientific">Kibdelosporangium banguiense</name>
    <dbReference type="NCBI Taxonomy" id="1365924"/>
    <lineage>
        <taxon>Bacteria</taxon>
        <taxon>Bacillati</taxon>
        <taxon>Actinomycetota</taxon>
        <taxon>Actinomycetes</taxon>
        <taxon>Pseudonocardiales</taxon>
        <taxon>Pseudonocardiaceae</taxon>
        <taxon>Kibdelosporangium</taxon>
    </lineage>
</organism>
<dbReference type="InterPro" id="IPR011009">
    <property type="entry name" value="Kinase-like_dom_sf"/>
</dbReference>
<dbReference type="InterPro" id="IPR007822">
    <property type="entry name" value="LANC-like"/>
</dbReference>
<dbReference type="CDD" id="cd04791">
    <property type="entry name" value="LanC_SerThrkinase"/>
    <property type="match status" value="1"/>
</dbReference>
<dbReference type="Gene3D" id="1.50.10.10">
    <property type="match status" value="1"/>
</dbReference>
<evidence type="ECO:0000313" key="3">
    <source>
        <dbReference type="Proteomes" id="UP001519332"/>
    </source>
</evidence>
<sequence length="876" mass="96536">MLNYDGEAHTGMDLRYEAFCFADRYFYDVDGYGIETLDSWVSMLSELLRGWRRFDRGDWHVCLPDAVDLPMQGWKVHVAAAPGQARTVLDAVRGYCVQSGLPFKFLRSAKIHANRNAKYADRSASGKLITIYPVDEPALKRVLDDLAEQLTDVDAPHIPGDLRYGKSPLYVRFGGFVERMIIDSRGAAIPALERPDGRLVPESGTQGFQLPDWVRIPGFLKPHLEAQRTEEPIAYQVSNVMHLTNAGAVYLAGRKHDGRQVVLKEARPYTGVDQDGADAVTRLDREARTLTLLAGVPGIPELHERISVWGNEILVLSAMPGVQLGRWLARNYPLTQRETSTSDRVRYTERALAVLGRIERILSDVHRRGLVYGDLNDRNILVDDDDSVSFVDFELTFPAVDPHRPSGATPGFRAPVDRAGYEVDRYAFAVLRLWMFLPMTMVLDLEPDKLADFVRQVRKRFDLPLGYLEEVLAELRPRAARSARRRTAIDQPEVNWTSVRRSIADGVLTSATPQREDRLFPGDIQQFSAGGTGFGHGAAGVLHALDVSGFGRYPAHEQWLLDAVQRQTPVTAGFWDGAHGTIHVLENFGHHAAADELLEKVEPRLPVITCHGLRTGLAGIGLNLLHLAASRQDAGHLWQAIEIGDKLSAMLDNAPLPGPGLRGRAGLMHGWSGPALLFLRLFERTRDRGWLDHADLAVRRDLMECARTPDGSLQVRDRQSTLPYLEVGSAGITLVMEELLMTAPDASVASELPRLRRALLSEFVIQPGLMLGRAGLIGALAAGLRRDPDPLAARALDQHLEWMTLHAVPYHGHIAFPGTHLLRLSMDVATGGAGVLLALASALDGAQLLPFLSEQPLALTGFSTGRTVHAGPGGRV</sequence>
<reference evidence="2 3" key="1">
    <citation type="submission" date="2021-03" db="EMBL/GenBank/DDBJ databases">
        <title>Sequencing the genomes of 1000 actinobacteria strains.</title>
        <authorList>
            <person name="Klenk H.-P."/>
        </authorList>
    </citation>
    <scope>NUCLEOTIDE SEQUENCE [LARGE SCALE GENOMIC DNA]</scope>
    <source>
        <strain evidence="2 3">DSM 46670</strain>
    </source>
</reference>
<dbReference type="InterPro" id="IPR012341">
    <property type="entry name" value="6hp_glycosidase-like_sf"/>
</dbReference>
<feature type="domain" description="Protein kinase" evidence="1">
    <location>
        <begin position="235"/>
        <end position="497"/>
    </location>
</feature>
<dbReference type="InterPro" id="IPR000719">
    <property type="entry name" value="Prot_kinase_dom"/>
</dbReference>
<dbReference type="Gene3D" id="1.10.510.10">
    <property type="entry name" value="Transferase(Phosphotransferase) domain 1"/>
    <property type="match status" value="1"/>
</dbReference>
<dbReference type="Proteomes" id="UP001519332">
    <property type="component" value="Unassembled WGS sequence"/>
</dbReference>
<accession>A0ABS4TC53</accession>
<gene>
    <name evidence="2" type="ORF">JOF56_002020</name>
</gene>
<dbReference type="Gene3D" id="3.30.200.20">
    <property type="entry name" value="Phosphorylase Kinase, domain 1"/>
    <property type="match status" value="1"/>
</dbReference>
<dbReference type="SUPFAM" id="SSF158745">
    <property type="entry name" value="LanC-like"/>
    <property type="match status" value="1"/>
</dbReference>
<dbReference type="GO" id="GO:0016740">
    <property type="term" value="F:transferase activity"/>
    <property type="evidence" value="ECO:0007669"/>
    <property type="project" value="UniProtKB-KW"/>
</dbReference>
<keyword evidence="3" id="KW-1185">Reference proteome</keyword>
<dbReference type="InterPro" id="IPR053524">
    <property type="entry name" value="Aerial_hyphae_peptide-synth"/>
</dbReference>
<dbReference type="SMART" id="SM00220">
    <property type="entry name" value="S_TKc"/>
    <property type="match status" value="1"/>
</dbReference>
<name>A0ABS4TC53_9PSEU</name>